<dbReference type="Gene3D" id="3.30.460.10">
    <property type="entry name" value="Beta Polymerase, domain 2"/>
    <property type="match status" value="1"/>
</dbReference>
<dbReference type="AlphaFoldDB" id="U2T6N7"/>
<evidence type="ECO:0000256" key="2">
    <source>
        <dbReference type="ARBA" id="ARBA00022679"/>
    </source>
</evidence>
<dbReference type="GO" id="GO:0003723">
    <property type="term" value="F:RNA binding"/>
    <property type="evidence" value="ECO:0007669"/>
    <property type="project" value="UniProtKB-KW"/>
</dbReference>
<dbReference type="InterPro" id="IPR050124">
    <property type="entry name" value="tRNA_CCA-adding_enzyme"/>
</dbReference>
<proteinExistence type="inferred from homology"/>
<dbReference type="InterPro" id="IPR032810">
    <property type="entry name" value="CCA-adding_enz_C"/>
</dbReference>
<dbReference type="Pfam" id="PF01743">
    <property type="entry name" value="PolyA_pol"/>
    <property type="match status" value="1"/>
</dbReference>
<dbReference type="PANTHER" id="PTHR47545">
    <property type="entry name" value="MULTIFUNCTIONAL CCA PROTEIN"/>
    <property type="match status" value="1"/>
</dbReference>
<comment type="cofactor">
    <cofactor evidence="1">
        <name>Mg(2+)</name>
        <dbReference type="ChEBI" id="CHEBI:18420"/>
    </cofactor>
</comment>
<keyword evidence="3" id="KW-0819">tRNA processing</keyword>
<dbReference type="RefSeq" id="WP_021725859.1">
    <property type="nucleotide sequence ID" value="NZ_AWEZ01000043.1"/>
</dbReference>
<dbReference type="Gene3D" id="1.10.3090.10">
    <property type="entry name" value="cca-adding enzyme, domain 2"/>
    <property type="match status" value="1"/>
</dbReference>
<sequence length="466" mass="50004">MTPSAAELAHGLPPAARRVLCVLEAAGFEAWVVGGWVRDALRGDTAHDVDVTASAPWQETARVARSAGLVVHETGCAHGTVTVVADGMPIEVTTFRQEGAYSDHRHPDSVSFVDDVRLDLARRDFTINAMAFHPERGLLDPFGGRADLARGVIRAVGEPALRFGEDALRVLRAVRFACRLGFVVEPATQRALEVAAPELAHVARERIGQELDGIVSSGRAGWALEHETAVLVAALPELESCVGFDQRSPYHAFDVLTHTAHVCAAVEEFTCGLASRELRWAALLHDIAKPETFTLDAKGRGHFYGHPRVGAQVARGVLRRMALSSEVVDPVVALVRRHDHVTTARRSSLRRLLMLLDRACPGRAAELAFEVIDLKRADAVSKAPAAAGYAVELDRVTRALRRELASGGCYRVRDLAVGGADVIGELGLAPGPAVGDVLAGLLEAVIGDEVPNDRGALLAYAHTLRR</sequence>
<organism evidence="13 14">
    <name type="scientific">Olsenella profusa F0195</name>
    <dbReference type="NCBI Taxonomy" id="1125712"/>
    <lineage>
        <taxon>Bacteria</taxon>
        <taxon>Bacillati</taxon>
        <taxon>Actinomycetota</taxon>
        <taxon>Coriobacteriia</taxon>
        <taxon>Coriobacteriales</taxon>
        <taxon>Atopobiaceae</taxon>
        <taxon>Olsenella</taxon>
    </lineage>
</organism>
<dbReference type="InterPro" id="IPR032828">
    <property type="entry name" value="PolyA_RNA-bd"/>
</dbReference>
<dbReference type="SMART" id="SM00471">
    <property type="entry name" value="HDc"/>
    <property type="match status" value="1"/>
</dbReference>
<dbReference type="Pfam" id="PF13735">
    <property type="entry name" value="tRNA_NucTran2_2"/>
    <property type="match status" value="1"/>
</dbReference>
<evidence type="ECO:0000256" key="5">
    <source>
        <dbReference type="ARBA" id="ARBA00022723"/>
    </source>
</evidence>
<keyword evidence="8" id="KW-0067">ATP-binding</keyword>
<evidence type="ECO:0000256" key="6">
    <source>
        <dbReference type="ARBA" id="ARBA00022741"/>
    </source>
</evidence>
<dbReference type="SUPFAM" id="SSF81301">
    <property type="entry name" value="Nucleotidyltransferase"/>
    <property type="match status" value="1"/>
</dbReference>
<dbReference type="STRING" id="1125712.HMPREF1316_0348"/>
<dbReference type="InterPro" id="IPR006674">
    <property type="entry name" value="HD_domain"/>
</dbReference>
<evidence type="ECO:0000256" key="3">
    <source>
        <dbReference type="ARBA" id="ARBA00022694"/>
    </source>
</evidence>
<evidence type="ECO:0000256" key="11">
    <source>
        <dbReference type="RuleBase" id="RU003953"/>
    </source>
</evidence>
<gene>
    <name evidence="13" type="ORF">HMPREF1316_0348</name>
</gene>
<dbReference type="InterPro" id="IPR002646">
    <property type="entry name" value="PolA_pol_head_dom"/>
</dbReference>
<evidence type="ECO:0000256" key="1">
    <source>
        <dbReference type="ARBA" id="ARBA00001946"/>
    </source>
</evidence>
<keyword evidence="7" id="KW-0692">RNA repair</keyword>
<dbReference type="InterPro" id="IPR006675">
    <property type="entry name" value="HDIG_dom"/>
</dbReference>
<comment type="similarity">
    <text evidence="11">Belongs to the tRNA nucleotidyltransferase/poly(A) polymerase family.</text>
</comment>
<accession>U2T6N7</accession>
<name>U2T6N7_9ACTN</name>
<evidence type="ECO:0000256" key="10">
    <source>
        <dbReference type="ARBA" id="ARBA00022884"/>
    </source>
</evidence>
<dbReference type="Pfam" id="PF01966">
    <property type="entry name" value="HD"/>
    <property type="match status" value="1"/>
</dbReference>
<dbReference type="SUPFAM" id="SSF81891">
    <property type="entry name" value="Poly A polymerase C-terminal region-like"/>
    <property type="match status" value="1"/>
</dbReference>
<keyword evidence="10 11" id="KW-0694">RNA-binding</keyword>
<dbReference type="Proteomes" id="UP000016638">
    <property type="component" value="Unassembled WGS sequence"/>
</dbReference>
<dbReference type="OrthoDB" id="9805698at2"/>
<keyword evidence="2 11" id="KW-0808">Transferase</keyword>
<evidence type="ECO:0000256" key="4">
    <source>
        <dbReference type="ARBA" id="ARBA00022695"/>
    </source>
</evidence>
<comment type="caution">
    <text evidence="13">The sequence shown here is derived from an EMBL/GenBank/DDBJ whole genome shotgun (WGS) entry which is preliminary data.</text>
</comment>
<dbReference type="GO" id="GO:0042245">
    <property type="term" value="P:RNA repair"/>
    <property type="evidence" value="ECO:0007669"/>
    <property type="project" value="UniProtKB-KW"/>
</dbReference>
<keyword evidence="14" id="KW-1185">Reference proteome</keyword>
<protein>
    <submittedName>
        <fullName evidence="13">HDIG domain protein</fullName>
    </submittedName>
</protein>
<dbReference type="GO" id="GO:0005524">
    <property type="term" value="F:ATP binding"/>
    <property type="evidence" value="ECO:0007669"/>
    <property type="project" value="UniProtKB-KW"/>
</dbReference>
<dbReference type="InterPro" id="IPR043519">
    <property type="entry name" value="NT_sf"/>
</dbReference>
<dbReference type="PANTHER" id="PTHR47545:SF1">
    <property type="entry name" value="MULTIFUNCTIONAL CCA PROTEIN"/>
    <property type="match status" value="1"/>
</dbReference>
<dbReference type="GO" id="GO:0046872">
    <property type="term" value="F:metal ion binding"/>
    <property type="evidence" value="ECO:0007669"/>
    <property type="project" value="UniProtKB-KW"/>
</dbReference>
<dbReference type="EMBL" id="AWEZ01000043">
    <property type="protein sequence ID" value="ERL08719.1"/>
    <property type="molecule type" value="Genomic_DNA"/>
</dbReference>
<evidence type="ECO:0000313" key="14">
    <source>
        <dbReference type="Proteomes" id="UP000016638"/>
    </source>
</evidence>
<dbReference type="GO" id="GO:0008033">
    <property type="term" value="P:tRNA processing"/>
    <property type="evidence" value="ECO:0007669"/>
    <property type="project" value="UniProtKB-KW"/>
</dbReference>
<evidence type="ECO:0000259" key="12">
    <source>
        <dbReference type="SMART" id="SM00471"/>
    </source>
</evidence>
<dbReference type="PATRIC" id="fig|1125712.3.peg.975"/>
<evidence type="ECO:0000256" key="9">
    <source>
        <dbReference type="ARBA" id="ARBA00022842"/>
    </source>
</evidence>
<keyword evidence="4" id="KW-0548">Nucleotidyltransferase</keyword>
<evidence type="ECO:0000256" key="8">
    <source>
        <dbReference type="ARBA" id="ARBA00022840"/>
    </source>
</evidence>
<dbReference type="NCBIfam" id="TIGR00277">
    <property type="entry name" value="HDIG"/>
    <property type="match status" value="1"/>
</dbReference>
<dbReference type="eggNOG" id="COG0617">
    <property type="taxonomic scope" value="Bacteria"/>
</dbReference>
<dbReference type="Pfam" id="PF12627">
    <property type="entry name" value="PolyA_pol_RNAbd"/>
    <property type="match status" value="1"/>
</dbReference>
<dbReference type="GO" id="GO:0016779">
    <property type="term" value="F:nucleotidyltransferase activity"/>
    <property type="evidence" value="ECO:0007669"/>
    <property type="project" value="UniProtKB-KW"/>
</dbReference>
<evidence type="ECO:0000313" key="13">
    <source>
        <dbReference type="EMBL" id="ERL08719.1"/>
    </source>
</evidence>
<reference evidence="13 14" key="1">
    <citation type="submission" date="2013-08" db="EMBL/GenBank/DDBJ databases">
        <authorList>
            <person name="Durkin A.S."/>
            <person name="Haft D.R."/>
            <person name="McCorrison J."/>
            <person name="Torralba M."/>
            <person name="Gillis M."/>
            <person name="Haft D.H."/>
            <person name="Methe B."/>
            <person name="Sutton G."/>
            <person name="Nelson K.E."/>
        </authorList>
    </citation>
    <scope>NUCLEOTIDE SEQUENCE [LARGE SCALE GENOMIC DNA]</scope>
    <source>
        <strain evidence="13 14">F0195</strain>
    </source>
</reference>
<dbReference type="CDD" id="cd05398">
    <property type="entry name" value="NT_ClassII-CCAase"/>
    <property type="match status" value="1"/>
</dbReference>
<keyword evidence="9" id="KW-0460">Magnesium</keyword>
<keyword evidence="6" id="KW-0547">Nucleotide-binding</keyword>
<evidence type="ECO:0000256" key="7">
    <source>
        <dbReference type="ARBA" id="ARBA00022800"/>
    </source>
</evidence>
<keyword evidence="5" id="KW-0479">Metal-binding</keyword>
<dbReference type="Gene3D" id="1.10.246.80">
    <property type="match status" value="1"/>
</dbReference>
<dbReference type="CDD" id="cd00077">
    <property type="entry name" value="HDc"/>
    <property type="match status" value="1"/>
</dbReference>
<dbReference type="InterPro" id="IPR003607">
    <property type="entry name" value="HD/PDEase_dom"/>
</dbReference>
<feature type="domain" description="HD/PDEase" evidence="12">
    <location>
        <begin position="251"/>
        <end position="371"/>
    </location>
</feature>